<comment type="similarity">
    <text evidence="9">Belongs to the importin beta family. Importin beta-2 subfamily.</text>
</comment>
<gene>
    <name evidence="12" type="ORF">C2G38_2111014</name>
</gene>
<dbReference type="SUPFAM" id="SSF48371">
    <property type="entry name" value="ARM repeat"/>
    <property type="match status" value="1"/>
</dbReference>
<keyword evidence="3" id="KW-0813">Transport</keyword>
<dbReference type="Pfam" id="PF03810">
    <property type="entry name" value="IBN_N"/>
    <property type="match status" value="1"/>
</dbReference>
<evidence type="ECO:0000313" key="13">
    <source>
        <dbReference type="Proteomes" id="UP000266673"/>
    </source>
</evidence>
<reference evidence="12 13" key="1">
    <citation type="submission" date="2018-06" db="EMBL/GenBank/DDBJ databases">
        <title>Comparative genomics reveals the genomic features of Rhizophagus irregularis, R. cerebriforme, R. diaphanum and Gigaspora rosea, and their symbiotic lifestyle signature.</title>
        <authorList>
            <person name="Morin E."/>
            <person name="San Clemente H."/>
            <person name="Chen E.C.H."/>
            <person name="De La Providencia I."/>
            <person name="Hainaut M."/>
            <person name="Kuo A."/>
            <person name="Kohler A."/>
            <person name="Murat C."/>
            <person name="Tang N."/>
            <person name="Roy S."/>
            <person name="Loubradou J."/>
            <person name="Henrissat B."/>
            <person name="Grigoriev I.V."/>
            <person name="Corradi N."/>
            <person name="Roux C."/>
            <person name="Martin F.M."/>
        </authorList>
    </citation>
    <scope>NUCLEOTIDE SEQUENCE [LARGE SCALE GENOMIC DNA]</scope>
    <source>
        <strain evidence="12 13">DAOM 194757</strain>
    </source>
</reference>
<dbReference type="GO" id="GO:0006606">
    <property type="term" value="P:protein import into nucleus"/>
    <property type="evidence" value="ECO:0007669"/>
    <property type="project" value="InterPro"/>
</dbReference>
<dbReference type="AlphaFoldDB" id="A0A397UFV6"/>
<keyword evidence="5" id="KW-0677">Repeat</keyword>
<evidence type="ECO:0000256" key="1">
    <source>
        <dbReference type="ARBA" id="ARBA00004123"/>
    </source>
</evidence>
<keyword evidence="13" id="KW-1185">Reference proteome</keyword>
<dbReference type="GO" id="GO:0031267">
    <property type="term" value="F:small GTPase binding"/>
    <property type="evidence" value="ECO:0007669"/>
    <property type="project" value="InterPro"/>
</dbReference>
<dbReference type="PROSITE" id="PS50166">
    <property type="entry name" value="IMPORTIN_B_NT"/>
    <property type="match status" value="1"/>
</dbReference>
<dbReference type="Gene3D" id="1.25.10.10">
    <property type="entry name" value="Leucine-rich Repeat Variant"/>
    <property type="match status" value="2"/>
</dbReference>
<evidence type="ECO:0000256" key="10">
    <source>
        <dbReference type="SAM" id="MobiDB-lite"/>
    </source>
</evidence>
<keyword evidence="7" id="KW-0007">Acetylation</keyword>
<evidence type="ECO:0000256" key="7">
    <source>
        <dbReference type="ARBA" id="ARBA00022990"/>
    </source>
</evidence>
<feature type="compositionally biased region" description="Polar residues" evidence="10">
    <location>
        <begin position="350"/>
        <end position="359"/>
    </location>
</feature>
<name>A0A397UFV6_9GLOM</name>
<dbReference type="GO" id="GO:0005737">
    <property type="term" value="C:cytoplasm"/>
    <property type="evidence" value="ECO:0007669"/>
    <property type="project" value="UniProtKB-SubCell"/>
</dbReference>
<dbReference type="SMART" id="SM00913">
    <property type="entry name" value="IBN_N"/>
    <property type="match status" value="1"/>
</dbReference>
<keyword evidence="8" id="KW-0539">Nucleus</keyword>
<feature type="compositionally biased region" description="Acidic residues" evidence="10">
    <location>
        <begin position="319"/>
        <end position="330"/>
    </location>
</feature>
<dbReference type="InterPro" id="IPR000357">
    <property type="entry name" value="HEAT"/>
</dbReference>
<feature type="region of interest" description="Disordered" evidence="10">
    <location>
        <begin position="318"/>
        <end position="376"/>
    </location>
</feature>
<dbReference type="InterPro" id="IPR040122">
    <property type="entry name" value="Importin_beta"/>
</dbReference>
<dbReference type="GO" id="GO:0031981">
    <property type="term" value="C:nuclear lumen"/>
    <property type="evidence" value="ECO:0007669"/>
    <property type="project" value="UniProtKB-ARBA"/>
</dbReference>
<dbReference type="InterPro" id="IPR011989">
    <property type="entry name" value="ARM-like"/>
</dbReference>
<evidence type="ECO:0000256" key="4">
    <source>
        <dbReference type="ARBA" id="ARBA00022490"/>
    </source>
</evidence>
<evidence type="ECO:0000256" key="2">
    <source>
        <dbReference type="ARBA" id="ARBA00004496"/>
    </source>
</evidence>
<dbReference type="Pfam" id="PF02985">
    <property type="entry name" value="HEAT"/>
    <property type="match status" value="1"/>
</dbReference>
<dbReference type="FunFam" id="1.25.10.10:FF:000028">
    <property type="entry name" value="Transportin-1 isoform 1"/>
    <property type="match status" value="1"/>
</dbReference>
<proteinExistence type="inferred from homology"/>
<organism evidence="12 13">
    <name type="scientific">Gigaspora rosea</name>
    <dbReference type="NCBI Taxonomy" id="44941"/>
    <lineage>
        <taxon>Eukaryota</taxon>
        <taxon>Fungi</taxon>
        <taxon>Fungi incertae sedis</taxon>
        <taxon>Mucoromycota</taxon>
        <taxon>Glomeromycotina</taxon>
        <taxon>Glomeromycetes</taxon>
        <taxon>Diversisporales</taxon>
        <taxon>Gigasporaceae</taxon>
        <taxon>Gigaspora</taxon>
    </lineage>
</organism>
<evidence type="ECO:0000256" key="5">
    <source>
        <dbReference type="ARBA" id="ARBA00022737"/>
    </source>
</evidence>
<sequence length="907" mass="102515">MEWAPTQEGLSQLLQLLKDSVSSNNEIHTMIQQKLDSFNKIPDYPNYLVYILTQMPQEEASTRAIAGLLLKNIIRVHFSSILSEVLAYVKTLSIKGLGDPDVMVRGIIGNVITTIVTRGGLADWPQVLPSLMELLDSPDYNVVEGSFGALQKICEDSARELDQDIEGTRPLNYMIPKIIAFFDSPHVKIRVYAISCINQFILMRSNSLFIHIDAFVAALFKRAGDENPEVRKNVCQALVMLLEVRPDKLMPEINNVVEYMLYSTQDQDEQVALEACEFWLAFAEQEELREHLRPFLDRIVPVLLKGMVYSEMDILTLGGDEDDTDVPDSETDIKPRFHRAKTHTFERTETNGGEASTPANREEEDDEDDEDDDMDDDDIYSEWNLRKCSAAALDVLATVFGNVLLEILLPFLREQLFHQEWKHRECGILALGAVSEGCMEGVEPHLQNLVPYLIQTLNDPKPLVRSITCWTLGRYSRWCVNPSSTPQDRSKYFEPLLVGLLHRVLDNNKRVQEAACSAFATLEEEACELLIPYLDPILRNLVFAFTKYQHKNLLILYDAIGTLADSVSGALNKKEYIDILMPPLIEKWHLLKDDDRDLFPLLECLSSVTTALGLGFQPFAQPVFERCVKLIHNTLVQYQLHQQNPSLDMPDKDFMIVALDLLSGLTQGLGNQIEALVSSSSPPLLSLLSVCLTDPVAEVRQSAYALLGDLSIACFTHIKPYLNQFMVDLISQVDPNAEHVSVCNNAAWAAGEIALQCGSEMQPWIPPLLERLIPLLISETTPRTLLENAGITIGRLGLVCPQLVAPHLDTFSEAWCKALRSIRDNDEKDTAFRGLCEMIQVNPNGIAKSFLYFCDAVVQWQQPPDELNEIFRKILNGFKQMMGPNWEAYTNHFPHHIRQRLLERYGL</sequence>
<keyword evidence="4" id="KW-0963">Cytoplasm</keyword>
<evidence type="ECO:0000256" key="3">
    <source>
        <dbReference type="ARBA" id="ARBA00022448"/>
    </source>
</evidence>
<comment type="caution">
    <text evidence="12">The sequence shown here is derived from an EMBL/GenBank/DDBJ whole genome shotgun (WGS) entry which is preliminary data.</text>
</comment>
<evidence type="ECO:0000256" key="8">
    <source>
        <dbReference type="ARBA" id="ARBA00023242"/>
    </source>
</evidence>
<keyword evidence="6" id="KW-0653">Protein transport</keyword>
<evidence type="ECO:0000256" key="9">
    <source>
        <dbReference type="ARBA" id="ARBA00038423"/>
    </source>
</evidence>
<dbReference type="EMBL" id="QKWP01001504">
    <property type="protein sequence ID" value="RIB08481.1"/>
    <property type="molecule type" value="Genomic_DNA"/>
</dbReference>
<dbReference type="OrthoDB" id="951172at2759"/>
<accession>A0A397UFV6</accession>
<dbReference type="Proteomes" id="UP000266673">
    <property type="component" value="Unassembled WGS sequence"/>
</dbReference>
<dbReference type="Pfam" id="PF25574">
    <property type="entry name" value="TPR_IMB1"/>
    <property type="match status" value="1"/>
</dbReference>
<dbReference type="Pfam" id="PF13513">
    <property type="entry name" value="HEAT_EZ"/>
    <property type="match status" value="1"/>
</dbReference>
<dbReference type="PANTHER" id="PTHR10527">
    <property type="entry name" value="IMPORTIN BETA"/>
    <property type="match status" value="1"/>
</dbReference>
<evidence type="ECO:0000259" key="11">
    <source>
        <dbReference type="PROSITE" id="PS50166"/>
    </source>
</evidence>
<feature type="compositionally biased region" description="Acidic residues" evidence="10">
    <location>
        <begin position="362"/>
        <end position="376"/>
    </location>
</feature>
<dbReference type="InterPro" id="IPR058584">
    <property type="entry name" value="IMB1_TNPO1-like_TPR"/>
</dbReference>
<evidence type="ECO:0000256" key="6">
    <source>
        <dbReference type="ARBA" id="ARBA00022927"/>
    </source>
</evidence>
<evidence type="ECO:0000313" key="12">
    <source>
        <dbReference type="EMBL" id="RIB08481.1"/>
    </source>
</evidence>
<dbReference type="InterPro" id="IPR016024">
    <property type="entry name" value="ARM-type_fold"/>
</dbReference>
<protein>
    <submittedName>
        <fullName evidence="12">Armadillo-type protein</fullName>
    </submittedName>
</protein>
<dbReference type="STRING" id="44941.A0A397UFV6"/>
<dbReference type="InterPro" id="IPR001494">
    <property type="entry name" value="Importin-beta_N"/>
</dbReference>
<comment type="subcellular location">
    <subcellularLocation>
        <location evidence="2">Cytoplasm</location>
    </subcellularLocation>
    <subcellularLocation>
        <location evidence="1">Nucleus</location>
    </subcellularLocation>
</comment>
<feature type="domain" description="Importin N-terminal" evidence="11">
    <location>
        <begin position="31"/>
        <end position="99"/>
    </location>
</feature>